<dbReference type="SUPFAM" id="SSF53474">
    <property type="entry name" value="alpha/beta-Hydrolases"/>
    <property type="match status" value="1"/>
</dbReference>
<dbReference type="RefSeq" id="WP_200660082.1">
    <property type="nucleotide sequence ID" value="NZ_CAJNBH010000017.1"/>
</dbReference>
<gene>
    <name evidence="2" type="ORF">R69776_05305</name>
</gene>
<dbReference type="Gene3D" id="3.40.50.1820">
    <property type="entry name" value="alpha/beta hydrolase"/>
    <property type="match status" value="1"/>
</dbReference>
<evidence type="ECO:0000313" key="3">
    <source>
        <dbReference type="Proteomes" id="UP000673821"/>
    </source>
</evidence>
<reference evidence="2 3" key="1">
    <citation type="submission" date="2021-02" db="EMBL/GenBank/DDBJ databases">
        <authorList>
            <person name="Vanwijnsberghe S."/>
        </authorList>
    </citation>
    <scope>NUCLEOTIDE SEQUENCE [LARGE SCALE GENOMIC DNA]</scope>
    <source>
        <strain evidence="2 3">R-69776</strain>
    </source>
</reference>
<keyword evidence="3" id="KW-1185">Reference proteome</keyword>
<dbReference type="Proteomes" id="UP000673821">
    <property type="component" value="Unassembled WGS sequence"/>
</dbReference>
<dbReference type="PANTHER" id="PTHR35560:SF3">
    <property type="entry name" value="PEPTIDASE S9 PROLYL OLIGOPEPTIDASE CATALYTIC DOMAIN-CONTAINING PROTEIN"/>
    <property type="match status" value="1"/>
</dbReference>
<evidence type="ECO:0008006" key="4">
    <source>
        <dbReference type="Google" id="ProtNLM"/>
    </source>
</evidence>
<accession>A0ABM8SDU6</accession>
<name>A0ABM8SDU6_9BURK</name>
<protein>
    <recommendedName>
        <fullName evidence="4">Alpha/beta hydrolase</fullName>
    </recommendedName>
</protein>
<organism evidence="2 3">
    <name type="scientific">Paraburkholderia nemoris</name>
    <dbReference type="NCBI Taxonomy" id="2793076"/>
    <lineage>
        <taxon>Bacteria</taxon>
        <taxon>Pseudomonadati</taxon>
        <taxon>Pseudomonadota</taxon>
        <taxon>Betaproteobacteria</taxon>
        <taxon>Burkholderiales</taxon>
        <taxon>Burkholderiaceae</taxon>
        <taxon>Paraburkholderia</taxon>
    </lineage>
</organism>
<evidence type="ECO:0000256" key="1">
    <source>
        <dbReference type="SAM" id="SignalP"/>
    </source>
</evidence>
<evidence type="ECO:0000313" key="2">
    <source>
        <dbReference type="EMBL" id="CAE6803056.1"/>
    </source>
</evidence>
<feature type="signal peptide" evidence="1">
    <location>
        <begin position="1"/>
        <end position="25"/>
    </location>
</feature>
<feature type="chain" id="PRO_5045587367" description="Alpha/beta hydrolase" evidence="1">
    <location>
        <begin position="26"/>
        <end position="370"/>
    </location>
</feature>
<dbReference type="InterPro" id="IPR029058">
    <property type="entry name" value="AB_hydrolase_fold"/>
</dbReference>
<dbReference type="PANTHER" id="PTHR35560">
    <property type="entry name" value="BLL0132 PROTEIN"/>
    <property type="match status" value="1"/>
</dbReference>
<proteinExistence type="predicted"/>
<dbReference type="EMBL" id="CAJNBH010000017">
    <property type="protein sequence ID" value="CAE6803056.1"/>
    <property type="molecule type" value="Genomic_DNA"/>
</dbReference>
<sequence length="370" mass="40353">MYRSRRVACSLLVFLGAVSASIASAETQDLKSISPDSGIRVMPERELVNTPVPVVQKGRLDIETRSGDFELPIAVSRDWTKPQDDVTRAVIVIPGWPRRDLRSGEHAAELAGAAARATVIVTPQFLTARDVAAHNLADNILRWGEDDWKVGKPSQDAAAISSFQVVDEIFHRLADRAIFPSLKTIVLAGHSAGGQFVQDYAVLGRGEADLGDALVHVRYVVANPATYLYLTDERPDSNGVFAPFNATSCRAFNRWNYGLQADIPAYSPRPGSIDELKTRYLRRDIIYLLGTADNAPDGDGQDQSCAAEAQGATRYARGRAFDAYVHALDPHITQRVYEARGIGHSSYRMFSSVCGQAALFDKPGCDSASE</sequence>
<comment type="caution">
    <text evidence="2">The sequence shown here is derived from an EMBL/GenBank/DDBJ whole genome shotgun (WGS) entry which is preliminary data.</text>
</comment>
<keyword evidence="1" id="KW-0732">Signal</keyword>